<sequence>MASMRSAEMSADDTPPGSDPEHPITSLDRRWQAVGERRAHLVTADNPAIAHDYLVEHRGRLQLRFSEDGPPAPVLWRLRYVPDRLVVPRHALDTYMTHLAATPWPLPEAAAAAVIADVGSEVMPRFLQLVLLLDATSGGLRVTFEERRPNWSNPALMARLALL</sequence>
<organism evidence="2 3">
    <name type="scientific">Tistrella mobilis</name>
    <dbReference type="NCBI Taxonomy" id="171437"/>
    <lineage>
        <taxon>Bacteria</taxon>
        <taxon>Pseudomonadati</taxon>
        <taxon>Pseudomonadota</taxon>
        <taxon>Alphaproteobacteria</taxon>
        <taxon>Geminicoccales</taxon>
        <taxon>Geminicoccaceae</taxon>
        <taxon>Tistrella</taxon>
    </lineage>
</organism>
<proteinExistence type="predicted"/>
<gene>
    <name evidence="2" type="ORF">AUP44_04405</name>
</gene>
<dbReference type="EMBL" id="LPZR01000146">
    <property type="protein sequence ID" value="KYO52724.1"/>
    <property type="molecule type" value="Genomic_DNA"/>
</dbReference>
<dbReference type="AlphaFoldDB" id="A0A162L1F5"/>
<name>A0A162L1F5_9PROT</name>
<accession>A0A162L1F5</accession>
<evidence type="ECO:0000313" key="2">
    <source>
        <dbReference type="EMBL" id="KYO52724.1"/>
    </source>
</evidence>
<reference evidence="2 3" key="1">
    <citation type="submission" date="2015-12" db="EMBL/GenBank/DDBJ databases">
        <title>Genome sequence of Tistrella mobilis MCCC 1A02139.</title>
        <authorList>
            <person name="Lu L."/>
            <person name="Lai Q."/>
            <person name="Shao Z."/>
            <person name="Qian P."/>
        </authorList>
    </citation>
    <scope>NUCLEOTIDE SEQUENCE [LARGE SCALE GENOMIC DNA]</scope>
    <source>
        <strain evidence="2 3">MCCC 1A02139</strain>
    </source>
</reference>
<dbReference type="Proteomes" id="UP000075787">
    <property type="component" value="Unassembled WGS sequence"/>
</dbReference>
<evidence type="ECO:0000256" key="1">
    <source>
        <dbReference type="SAM" id="MobiDB-lite"/>
    </source>
</evidence>
<protein>
    <submittedName>
        <fullName evidence="2">Uncharacterized protein</fullName>
    </submittedName>
</protein>
<feature type="region of interest" description="Disordered" evidence="1">
    <location>
        <begin position="1"/>
        <end position="25"/>
    </location>
</feature>
<evidence type="ECO:0000313" key="3">
    <source>
        <dbReference type="Proteomes" id="UP000075787"/>
    </source>
</evidence>
<comment type="caution">
    <text evidence="2">The sequence shown here is derived from an EMBL/GenBank/DDBJ whole genome shotgun (WGS) entry which is preliminary data.</text>
</comment>